<evidence type="ECO:0000256" key="8">
    <source>
        <dbReference type="SAM" id="Phobius"/>
    </source>
</evidence>
<reference evidence="10" key="1">
    <citation type="journal article" date="2019" name="Int. J. Syst. Evol. Microbiol.">
        <title>The Global Catalogue of Microorganisms (GCM) 10K type strain sequencing project: providing services to taxonomists for standard genome sequencing and annotation.</title>
        <authorList>
            <consortium name="The Broad Institute Genomics Platform"/>
            <consortium name="The Broad Institute Genome Sequencing Center for Infectious Disease"/>
            <person name="Wu L."/>
            <person name="Ma J."/>
        </authorList>
    </citation>
    <scope>NUCLEOTIDE SEQUENCE [LARGE SCALE GENOMIC DNA]</scope>
    <source>
        <strain evidence="10">NBRC 105857</strain>
    </source>
</reference>
<keyword evidence="4 7" id="KW-0812">Transmembrane</keyword>
<keyword evidence="10" id="KW-1185">Reference proteome</keyword>
<feature type="transmembrane region" description="Helical" evidence="8">
    <location>
        <begin position="24"/>
        <end position="45"/>
    </location>
</feature>
<dbReference type="PANTHER" id="PTHR30558:SF3">
    <property type="entry name" value="BIOPOLYMER TRANSPORT PROTEIN EXBD-RELATED"/>
    <property type="match status" value="1"/>
</dbReference>
<evidence type="ECO:0000256" key="2">
    <source>
        <dbReference type="ARBA" id="ARBA00005811"/>
    </source>
</evidence>
<dbReference type="InterPro" id="IPR003400">
    <property type="entry name" value="ExbD"/>
</dbReference>
<organism evidence="9 10">
    <name type="scientific">Limnobacter litoralis</name>
    <dbReference type="NCBI Taxonomy" id="481366"/>
    <lineage>
        <taxon>Bacteria</taxon>
        <taxon>Pseudomonadati</taxon>
        <taxon>Pseudomonadota</taxon>
        <taxon>Betaproteobacteria</taxon>
        <taxon>Burkholderiales</taxon>
        <taxon>Burkholderiaceae</taxon>
        <taxon>Limnobacter</taxon>
    </lineage>
</organism>
<evidence type="ECO:0000256" key="7">
    <source>
        <dbReference type="RuleBase" id="RU003879"/>
    </source>
</evidence>
<evidence type="ECO:0000256" key="1">
    <source>
        <dbReference type="ARBA" id="ARBA00004162"/>
    </source>
</evidence>
<dbReference type="EMBL" id="BSOJ01000010">
    <property type="protein sequence ID" value="GLR25976.1"/>
    <property type="molecule type" value="Genomic_DNA"/>
</dbReference>
<comment type="similarity">
    <text evidence="2 7">Belongs to the ExbD/TolR family.</text>
</comment>
<evidence type="ECO:0000256" key="4">
    <source>
        <dbReference type="ARBA" id="ARBA00022692"/>
    </source>
</evidence>
<keyword evidence="5 8" id="KW-1133">Transmembrane helix</keyword>
<evidence type="ECO:0000313" key="9">
    <source>
        <dbReference type="EMBL" id="GLR25976.1"/>
    </source>
</evidence>
<name>A0ABQ5YRR7_9BURK</name>
<keyword evidence="6 8" id="KW-0472">Membrane</keyword>
<comment type="caution">
    <text evidence="9">The sequence shown here is derived from an EMBL/GenBank/DDBJ whole genome shotgun (WGS) entry which is preliminary data.</text>
</comment>
<proteinExistence type="inferred from homology"/>
<evidence type="ECO:0000256" key="5">
    <source>
        <dbReference type="ARBA" id="ARBA00022989"/>
    </source>
</evidence>
<keyword evidence="7" id="KW-0813">Transport</keyword>
<sequence>MRAEVNRVRLTRRNDTSTEPEINLIPLIDILLVIVIFLVISSTFVRQSQLKVDLPGTQNGETKADQSKVIRIRIARDGNYALGDQGVLSADQLRSALVKALAETPAGQENHAIIEADAMATHQAVVTAMDMLAALGISRVSIATAQSR</sequence>
<keyword evidence="3" id="KW-1003">Cell membrane</keyword>
<evidence type="ECO:0000256" key="3">
    <source>
        <dbReference type="ARBA" id="ARBA00022475"/>
    </source>
</evidence>
<dbReference type="Gene3D" id="3.30.420.270">
    <property type="match status" value="1"/>
</dbReference>
<keyword evidence="7" id="KW-0653">Protein transport</keyword>
<gene>
    <name evidence="9" type="ORF">GCM10007875_10640</name>
</gene>
<evidence type="ECO:0000256" key="6">
    <source>
        <dbReference type="ARBA" id="ARBA00023136"/>
    </source>
</evidence>
<dbReference type="PANTHER" id="PTHR30558">
    <property type="entry name" value="EXBD MEMBRANE COMPONENT OF PMF-DRIVEN MACROMOLECULE IMPORT SYSTEM"/>
    <property type="match status" value="1"/>
</dbReference>
<dbReference type="Pfam" id="PF02472">
    <property type="entry name" value="ExbD"/>
    <property type="match status" value="1"/>
</dbReference>
<comment type="subcellular location">
    <subcellularLocation>
        <location evidence="1">Cell membrane</location>
        <topology evidence="1">Single-pass membrane protein</topology>
    </subcellularLocation>
    <subcellularLocation>
        <location evidence="7">Cell membrane</location>
        <topology evidence="7">Single-pass type II membrane protein</topology>
    </subcellularLocation>
</comment>
<protein>
    <submittedName>
        <fullName evidence="9">Biopolymer transporter ExbD</fullName>
    </submittedName>
</protein>
<dbReference type="Proteomes" id="UP001156664">
    <property type="component" value="Unassembled WGS sequence"/>
</dbReference>
<accession>A0ABQ5YRR7</accession>
<evidence type="ECO:0000313" key="10">
    <source>
        <dbReference type="Proteomes" id="UP001156664"/>
    </source>
</evidence>